<reference evidence="3" key="1">
    <citation type="submission" date="2020-07" db="EMBL/GenBank/DDBJ databases">
        <title>Huge and variable diversity of episymbiotic CPR bacteria and DPANN archaea in groundwater ecosystems.</title>
        <authorList>
            <person name="He C.Y."/>
            <person name="Keren R."/>
            <person name="Whittaker M."/>
            <person name="Farag I.F."/>
            <person name="Doudna J."/>
            <person name="Cate J.H.D."/>
            <person name="Banfield J.F."/>
        </authorList>
    </citation>
    <scope>NUCLEOTIDE SEQUENCE</scope>
    <source>
        <strain evidence="3">NC_groundwater_717_Ag_S-0.2um_59_8</strain>
    </source>
</reference>
<gene>
    <name evidence="3" type="ORF">HYY65_11390</name>
</gene>
<feature type="domain" description="Thioredoxin" evidence="2">
    <location>
        <begin position="47"/>
        <end position="200"/>
    </location>
</feature>
<evidence type="ECO:0000313" key="3">
    <source>
        <dbReference type="EMBL" id="MBI3015633.1"/>
    </source>
</evidence>
<keyword evidence="1" id="KW-0812">Transmembrane</keyword>
<dbReference type="SUPFAM" id="SSF52833">
    <property type="entry name" value="Thioredoxin-like"/>
    <property type="match status" value="1"/>
</dbReference>
<dbReference type="InterPro" id="IPR000866">
    <property type="entry name" value="AhpC/TSA"/>
</dbReference>
<proteinExistence type="predicted"/>
<dbReference type="PANTHER" id="PTHR42852:SF13">
    <property type="entry name" value="PROTEIN DIPZ"/>
    <property type="match status" value="1"/>
</dbReference>
<dbReference type="AlphaFoldDB" id="A0A932GRA6"/>
<comment type="caution">
    <text evidence="3">The sequence shown here is derived from an EMBL/GenBank/DDBJ whole genome shotgun (WGS) entry which is preliminary data.</text>
</comment>
<organism evidence="3 4">
    <name type="scientific">Tectimicrobiota bacterium</name>
    <dbReference type="NCBI Taxonomy" id="2528274"/>
    <lineage>
        <taxon>Bacteria</taxon>
        <taxon>Pseudomonadati</taxon>
        <taxon>Nitrospinota/Tectimicrobiota group</taxon>
        <taxon>Candidatus Tectimicrobiota</taxon>
    </lineage>
</organism>
<dbReference type="PROSITE" id="PS51352">
    <property type="entry name" value="THIOREDOXIN_2"/>
    <property type="match status" value="1"/>
</dbReference>
<name>A0A932GRA6_UNCTE</name>
<accession>A0A932GRA6</accession>
<evidence type="ECO:0000259" key="2">
    <source>
        <dbReference type="PROSITE" id="PS51352"/>
    </source>
</evidence>
<dbReference type="Pfam" id="PF00578">
    <property type="entry name" value="AhpC-TSA"/>
    <property type="match status" value="1"/>
</dbReference>
<dbReference type="GO" id="GO:0016209">
    <property type="term" value="F:antioxidant activity"/>
    <property type="evidence" value="ECO:0007669"/>
    <property type="project" value="InterPro"/>
</dbReference>
<keyword evidence="1" id="KW-1133">Transmembrane helix</keyword>
<sequence>MRNRKRKSVKGRKRIVLGVGAAVLILAGILWFSGSRPGYSQGNAAAPKVGSSAPDFTLRSFQGQTYRLSGLKGKQVVLFFTEGVMCYPACWDQIKAFSSDARFRQKGIVVLAMTVDRAKDWEKAAKQDPEVVRGIPILLDTDKKVARAYRALDLPSSMHRGVSPGHTYILIDGKGVIRSMVDDPEMGVRNEEVLKELAKF</sequence>
<dbReference type="InterPro" id="IPR036249">
    <property type="entry name" value="Thioredoxin-like_sf"/>
</dbReference>
<dbReference type="PANTHER" id="PTHR42852">
    <property type="entry name" value="THIOL:DISULFIDE INTERCHANGE PROTEIN DSBE"/>
    <property type="match status" value="1"/>
</dbReference>
<dbReference type="InterPro" id="IPR050553">
    <property type="entry name" value="Thioredoxin_ResA/DsbE_sf"/>
</dbReference>
<keyword evidence="1" id="KW-0472">Membrane</keyword>
<dbReference type="CDD" id="cd02971">
    <property type="entry name" value="PRX_family"/>
    <property type="match status" value="1"/>
</dbReference>
<dbReference type="InterPro" id="IPR013766">
    <property type="entry name" value="Thioredoxin_domain"/>
</dbReference>
<evidence type="ECO:0000256" key="1">
    <source>
        <dbReference type="SAM" id="Phobius"/>
    </source>
</evidence>
<dbReference type="Proteomes" id="UP000741360">
    <property type="component" value="Unassembled WGS sequence"/>
</dbReference>
<dbReference type="EMBL" id="JACPSX010000217">
    <property type="protein sequence ID" value="MBI3015633.1"/>
    <property type="molecule type" value="Genomic_DNA"/>
</dbReference>
<dbReference type="GO" id="GO:0016491">
    <property type="term" value="F:oxidoreductase activity"/>
    <property type="evidence" value="ECO:0007669"/>
    <property type="project" value="InterPro"/>
</dbReference>
<evidence type="ECO:0000313" key="4">
    <source>
        <dbReference type="Proteomes" id="UP000741360"/>
    </source>
</evidence>
<dbReference type="Gene3D" id="3.40.30.10">
    <property type="entry name" value="Glutaredoxin"/>
    <property type="match status" value="1"/>
</dbReference>
<protein>
    <submittedName>
        <fullName evidence="3">Redoxin domain-containing protein</fullName>
    </submittedName>
</protein>
<feature type="transmembrane region" description="Helical" evidence="1">
    <location>
        <begin position="15"/>
        <end position="34"/>
    </location>
</feature>